<feature type="region of interest" description="Disordered" evidence="1">
    <location>
        <begin position="420"/>
        <end position="485"/>
    </location>
</feature>
<accession>A0A6L2KB42</accession>
<name>A0A6L2KB42_TANCI</name>
<dbReference type="AlphaFoldDB" id="A0A6L2KB42"/>
<gene>
    <name evidence="2" type="ORF">Tci_017910</name>
</gene>
<dbReference type="EMBL" id="BKCJ010002055">
    <property type="protein sequence ID" value="GEU45932.1"/>
    <property type="molecule type" value="Genomic_DNA"/>
</dbReference>
<evidence type="ECO:0000256" key="1">
    <source>
        <dbReference type="SAM" id="MobiDB-lite"/>
    </source>
</evidence>
<comment type="caution">
    <text evidence="2">The sequence shown here is derived from an EMBL/GenBank/DDBJ whole genome shotgun (WGS) entry which is preliminary data.</text>
</comment>
<feature type="region of interest" description="Disordered" evidence="1">
    <location>
        <begin position="255"/>
        <end position="334"/>
    </location>
</feature>
<organism evidence="2">
    <name type="scientific">Tanacetum cinerariifolium</name>
    <name type="common">Dalmatian daisy</name>
    <name type="synonym">Chrysanthemum cinerariifolium</name>
    <dbReference type="NCBI Taxonomy" id="118510"/>
    <lineage>
        <taxon>Eukaryota</taxon>
        <taxon>Viridiplantae</taxon>
        <taxon>Streptophyta</taxon>
        <taxon>Embryophyta</taxon>
        <taxon>Tracheophyta</taxon>
        <taxon>Spermatophyta</taxon>
        <taxon>Magnoliopsida</taxon>
        <taxon>eudicotyledons</taxon>
        <taxon>Gunneridae</taxon>
        <taxon>Pentapetalae</taxon>
        <taxon>asterids</taxon>
        <taxon>campanulids</taxon>
        <taxon>Asterales</taxon>
        <taxon>Asteraceae</taxon>
        <taxon>Asteroideae</taxon>
        <taxon>Anthemideae</taxon>
        <taxon>Anthemidinae</taxon>
        <taxon>Tanacetum</taxon>
    </lineage>
</organism>
<protein>
    <submittedName>
        <fullName evidence="2">Integrase, catalytic region, zinc finger, CCHC-type, peptidase aspartic, catalytic</fullName>
    </submittedName>
</protein>
<evidence type="ECO:0000313" key="2">
    <source>
        <dbReference type="EMBL" id="GEU45932.1"/>
    </source>
</evidence>
<proteinExistence type="predicted"/>
<feature type="compositionally biased region" description="Basic residues" evidence="1">
    <location>
        <begin position="277"/>
        <end position="296"/>
    </location>
</feature>
<reference evidence="2" key="1">
    <citation type="journal article" date="2019" name="Sci. Rep.">
        <title>Draft genome of Tanacetum cinerariifolium, the natural source of mosquito coil.</title>
        <authorList>
            <person name="Yamashiro T."/>
            <person name="Shiraishi A."/>
            <person name="Satake H."/>
            <person name="Nakayama K."/>
        </authorList>
    </citation>
    <scope>NUCLEOTIDE SEQUENCE</scope>
</reference>
<sequence length="485" mass="54194">MTLPHGNNTFDCTIGEKIMGLTYLTIDEGPFQMGMFMETLAECEEATFHLGGQDNVFDEDVDEQSVQDIALNVDNVFQADDCNAFDSDVDEAHTTQTMFMENLSSAYPVYNEADPNMIPYDKYSKENVVPVVQSSVSSIQNDPYMIVLNDMHKQPAQHVSVTTQNNVVDNSLSAECATSKEQVELKMADEKVQPPTPTRFDDQIVSFDAWVSIGKMNFVLDHHKRQMNLILHIFMDILHNTNFFKAFTASASKSSQSMIKKLQPKSKERRRLECKQPKSKPAIKKSSKPAHAPKSKATKERPFKASTTKPPKLKPAKEKLTMTTPPQKAGKGKITKVRKNLEDAYAVRDQFINGKSTKDEPEKPNVEAKMVSMVTVPVYQASSSVPSLSTLRMFETGTYKSLPKHVALYKALKASIERANRDELLTRNGYPQALQSSAWKKSDTRDDTPSSSKQQSGPHAEQPVEDIPLPETTNISDSEDIDSAL</sequence>